<organism evidence="2 3">
    <name type="scientific">Cohnella xylanilytica</name>
    <dbReference type="NCBI Taxonomy" id="557555"/>
    <lineage>
        <taxon>Bacteria</taxon>
        <taxon>Bacillati</taxon>
        <taxon>Bacillota</taxon>
        <taxon>Bacilli</taxon>
        <taxon>Bacillales</taxon>
        <taxon>Paenibacillaceae</taxon>
        <taxon>Cohnella</taxon>
    </lineage>
</organism>
<dbReference type="RefSeq" id="WP_185136177.1">
    <property type="nucleotide sequence ID" value="NZ_JACJVR010000050.1"/>
</dbReference>
<keyword evidence="1" id="KW-1005">Bacterial flagellum biogenesis</keyword>
<reference evidence="2 3" key="1">
    <citation type="submission" date="2020-08" db="EMBL/GenBank/DDBJ databases">
        <title>Cohnella phylogeny.</title>
        <authorList>
            <person name="Dunlap C."/>
        </authorList>
    </citation>
    <scope>NUCLEOTIDE SEQUENCE [LARGE SCALE GENOMIC DNA]</scope>
    <source>
        <strain evidence="2 3">DSM 25239</strain>
    </source>
</reference>
<keyword evidence="3" id="KW-1185">Reference proteome</keyword>
<comment type="caution">
    <text evidence="2">The sequence shown here is derived from an EMBL/GenBank/DDBJ whole genome shotgun (WGS) entry which is preliminary data.</text>
</comment>
<gene>
    <name evidence="2" type="ORF">H7B90_12300</name>
</gene>
<evidence type="ECO:0000256" key="1">
    <source>
        <dbReference type="ARBA" id="ARBA00022795"/>
    </source>
</evidence>
<protein>
    <submittedName>
        <fullName evidence="2">Flagellar protein FlgN</fullName>
    </submittedName>
</protein>
<dbReference type="InterPro" id="IPR007809">
    <property type="entry name" value="FlgN-like"/>
</dbReference>
<dbReference type="AlphaFoldDB" id="A0A841U1E3"/>
<evidence type="ECO:0000313" key="3">
    <source>
        <dbReference type="Proteomes" id="UP000553776"/>
    </source>
</evidence>
<keyword evidence="2" id="KW-0966">Cell projection</keyword>
<proteinExistence type="predicted"/>
<dbReference type="Pfam" id="PF05130">
    <property type="entry name" value="FlgN"/>
    <property type="match status" value="1"/>
</dbReference>
<dbReference type="Proteomes" id="UP000553776">
    <property type="component" value="Unassembled WGS sequence"/>
</dbReference>
<accession>A0A841U1E3</accession>
<dbReference type="EMBL" id="JACJVR010000050">
    <property type="protein sequence ID" value="MBB6692183.1"/>
    <property type="molecule type" value="Genomic_DNA"/>
</dbReference>
<dbReference type="SUPFAM" id="SSF140566">
    <property type="entry name" value="FlgN-like"/>
    <property type="match status" value="1"/>
</dbReference>
<dbReference type="GO" id="GO:0044780">
    <property type="term" value="P:bacterial-type flagellum assembly"/>
    <property type="evidence" value="ECO:0007669"/>
    <property type="project" value="InterPro"/>
</dbReference>
<dbReference type="InterPro" id="IPR036679">
    <property type="entry name" value="FlgN-like_sf"/>
</dbReference>
<evidence type="ECO:0000313" key="2">
    <source>
        <dbReference type="EMBL" id="MBB6692183.1"/>
    </source>
</evidence>
<keyword evidence="2" id="KW-0282">Flagellum</keyword>
<keyword evidence="2" id="KW-0969">Cilium</keyword>
<name>A0A841U1E3_9BACL</name>
<dbReference type="Gene3D" id="1.20.58.300">
    <property type="entry name" value="FlgN-like"/>
    <property type="match status" value="1"/>
</dbReference>
<sequence>MALERLYESMEILLGQHEKLLEMSEQKRQAIIRNDVSLLNELTTKESRLVRLIAETEQQRNQAVSDYYAAKGLRATSSATVSTIIRMETSFRDKERLTNLGERLTDVVNRLRSLNDLNTQLLRQAMEFNEFSINLLSGTDDDDVVYKRPVDQAGYSANARIFDSRA</sequence>